<protein>
    <submittedName>
        <fullName evidence="1">Proline-rich extensin-like protein EPR1</fullName>
    </submittedName>
</protein>
<reference evidence="1" key="1">
    <citation type="submission" date="2020-07" db="EMBL/GenBank/DDBJ databases">
        <title>Clarias magur genome sequencing, assembly and annotation.</title>
        <authorList>
            <person name="Kushwaha B."/>
            <person name="Kumar R."/>
            <person name="Das P."/>
            <person name="Joshi C.G."/>
            <person name="Kumar D."/>
            <person name="Nagpure N.S."/>
            <person name="Pandey M."/>
            <person name="Agarwal S."/>
            <person name="Srivastava S."/>
            <person name="Singh M."/>
            <person name="Sahoo L."/>
            <person name="Jayasankar P."/>
            <person name="Meher P.K."/>
            <person name="Koringa P.G."/>
            <person name="Iquebal M.A."/>
            <person name="Das S.P."/>
            <person name="Bit A."/>
            <person name="Patnaik S."/>
            <person name="Patel N."/>
            <person name="Shah T.M."/>
            <person name="Hinsu A."/>
            <person name="Jena J.K."/>
        </authorList>
    </citation>
    <scope>NUCLEOTIDE SEQUENCE</scope>
    <source>
        <strain evidence="1">CIFAMagur01</strain>
        <tissue evidence="1">Testis</tissue>
    </source>
</reference>
<sequence length="85" mass="9241">MKKGGLHFLSRKNQSLFDTNVQMKDIDNAEFVYDGVAFPDSGTAKVRARPTIKHFNTFGEGAGFAVPTPTVPVLSSFTAPQISHT</sequence>
<accession>A0A8J4TCS4</accession>
<evidence type="ECO:0000313" key="2">
    <source>
        <dbReference type="Proteomes" id="UP000727407"/>
    </source>
</evidence>
<gene>
    <name evidence="1" type="ORF">DAT39_022996</name>
</gene>
<dbReference type="OrthoDB" id="8948756at2759"/>
<feature type="non-terminal residue" evidence="1">
    <location>
        <position position="85"/>
    </location>
</feature>
<dbReference type="Proteomes" id="UP000727407">
    <property type="component" value="Unassembled WGS sequence"/>
</dbReference>
<dbReference type="AlphaFoldDB" id="A0A8J4TCS4"/>
<dbReference type="EMBL" id="QNUK01001370">
    <property type="protein sequence ID" value="KAF5883004.1"/>
    <property type="molecule type" value="Genomic_DNA"/>
</dbReference>
<keyword evidence="2" id="KW-1185">Reference proteome</keyword>
<name>A0A8J4TCS4_CLAMG</name>
<comment type="caution">
    <text evidence="1">The sequence shown here is derived from an EMBL/GenBank/DDBJ whole genome shotgun (WGS) entry which is preliminary data.</text>
</comment>
<organism evidence="1 2">
    <name type="scientific">Clarias magur</name>
    <name type="common">Asian catfish</name>
    <name type="synonym">Macropteronotus magur</name>
    <dbReference type="NCBI Taxonomy" id="1594786"/>
    <lineage>
        <taxon>Eukaryota</taxon>
        <taxon>Metazoa</taxon>
        <taxon>Chordata</taxon>
        <taxon>Craniata</taxon>
        <taxon>Vertebrata</taxon>
        <taxon>Euteleostomi</taxon>
        <taxon>Actinopterygii</taxon>
        <taxon>Neopterygii</taxon>
        <taxon>Teleostei</taxon>
        <taxon>Ostariophysi</taxon>
        <taxon>Siluriformes</taxon>
        <taxon>Clariidae</taxon>
        <taxon>Clarias</taxon>
    </lineage>
</organism>
<evidence type="ECO:0000313" key="1">
    <source>
        <dbReference type="EMBL" id="KAF5883004.1"/>
    </source>
</evidence>
<proteinExistence type="predicted"/>